<organism evidence="1 2">
    <name type="scientific">Janthinobacterium lividum</name>
    <dbReference type="NCBI Taxonomy" id="29581"/>
    <lineage>
        <taxon>Bacteria</taxon>
        <taxon>Pseudomonadati</taxon>
        <taxon>Pseudomonadota</taxon>
        <taxon>Betaproteobacteria</taxon>
        <taxon>Burkholderiales</taxon>
        <taxon>Oxalobacteraceae</taxon>
        <taxon>Janthinobacterium</taxon>
    </lineage>
</organism>
<dbReference type="RefSeq" id="WP_307779266.1">
    <property type="nucleotide sequence ID" value="NZ_JAVFKP010000002.1"/>
</dbReference>
<dbReference type="EMBL" id="JAVFKP010000002">
    <property type="protein sequence ID" value="MDQ4626715.1"/>
    <property type="molecule type" value="Genomic_DNA"/>
</dbReference>
<sequence>MLNESLIARVAELDKVIILHAAFEKAVLGIEECVLKSRHYLEPVGSLVLAEAGLGKTTVSRALLARMPISMERDAHVERTIVPAFYFEIPSPATVRSVAASMLSALGANASTSGKSAQYLTERLCTLLERSKTILVFADEMHNLFGDKSQSSITNNQVRNWIKTLVNRTGISFCLVGNPVFEPILSEDGQLARRFPMRFHLLPLMPGDQSNPGELVPFMDEAIRKAKQRLVLASLPQFDSLYSATQIYAATGGIPSFVVALIKQAALEALTSGTEHVTLENFAAAWDCGTTAEASIVNENPFRLSHGALATAIRRRA</sequence>
<dbReference type="InterPro" id="IPR052026">
    <property type="entry name" value="ExeA_AAA_ATPase_DNA-bind"/>
</dbReference>
<accession>A0ABU0XT76</accession>
<proteinExistence type="predicted"/>
<dbReference type="GO" id="GO:0005524">
    <property type="term" value="F:ATP binding"/>
    <property type="evidence" value="ECO:0007669"/>
    <property type="project" value="UniProtKB-KW"/>
</dbReference>
<evidence type="ECO:0000313" key="1">
    <source>
        <dbReference type="EMBL" id="MDQ4626715.1"/>
    </source>
</evidence>
<gene>
    <name evidence="1" type="ORF">RB624_12535</name>
</gene>
<protein>
    <submittedName>
        <fullName evidence="1">ATP-binding protein</fullName>
    </submittedName>
</protein>
<dbReference type="PANTHER" id="PTHR35894:SF1">
    <property type="entry name" value="PHOSPHORIBULOKINASE _ URIDINE KINASE FAMILY"/>
    <property type="match status" value="1"/>
</dbReference>
<dbReference type="InterPro" id="IPR027417">
    <property type="entry name" value="P-loop_NTPase"/>
</dbReference>
<dbReference type="Proteomes" id="UP001237592">
    <property type="component" value="Unassembled WGS sequence"/>
</dbReference>
<name>A0ABU0XT76_9BURK</name>
<dbReference type="InterPro" id="IPR008868">
    <property type="entry name" value="TniB"/>
</dbReference>
<dbReference type="PANTHER" id="PTHR35894">
    <property type="entry name" value="GENERAL SECRETION PATHWAY PROTEIN A-RELATED"/>
    <property type="match status" value="1"/>
</dbReference>
<comment type="caution">
    <text evidence="1">The sequence shown here is derived from an EMBL/GenBank/DDBJ whole genome shotgun (WGS) entry which is preliminary data.</text>
</comment>
<reference evidence="1 2" key="1">
    <citation type="submission" date="2023-08" db="EMBL/GenBank/DDBJ databases">
        <title>Draft genome sequence of Janthinobacterium lividum.</title>
        <authorList>
            <person name="Chun B.H."/>
            <person name="Lee Y."/>
        </authorList>
    </citation>
    <scope>NUCLEOTIDE SEQUENCE [LARGE SCALE GENOMIC DNA]</scope>
    <source>
        <strain evidence="1 2">AMJK</strain>
    </source>
</reference>
<keyword evidence="1" id="KW-0547">Nucleotide-binding</keyword>
<dbReference type="Pfam" id="PF05621">
    <property type="entry name" value="TniB"/>
    <property type="match status" value="1"/>
</dbReference>
<dbReference type="Gene3D" id="3.40.50.300">
    <property type="entry name" value="P-loop containing nucleotide triphosphate hydrolases"/>
    <property type="match status" value="1"/>
</dbReference>
<keyword evidence="1" id="KW-0067">ATP-binding</keyword>
<keyword evidence="2" id="KW-1185">Reference proteome</keyword>
<evidence type="ECO:0000313" key="2">
    <source>
        <dbReference type="Proteomes" id="UP001237592"/>
    </source>
</evidence>
<dbReference type="SUPFAM" id="SSF52540">
    <property type="entry name" value="P-loop containing nucleoside triphosphate hydrolases"/>
    <property type="match status" value="1"/>
</dbReference>